<feature type="transmembrane region" description="Helical" evidence="10">
    <location>
        <begin position="198"/>
        <end position="219"/>
    </location>
</feature>
<dbReference type="GO" id="GO:0042277">
    <property type="term" value="F:peptide binding"/>
    <property type="evidence" value="ECO:0007669"/>
    <property type="project" value="TreeGrafter"/>
</dbReference>
<comment type="caution">
    <text evidence="12">The sequence shown here is derived from an EMBL/GenBank/DDBJ whole genome shotgun (WGS) entry which is preliminary data.</text>
</comment>
<dbReference type="SUPFAM" id="SSF81321">
    <property type="entry name" value="Family A G protein-coupled receptor-like"/>
    <property type="match status" value="1"/>
</dbReference>
<sequence>MPPNNNNIIPISPLLDNSLDLEDYDALFFNNTDLLEHNHQQQIFDEDFYGDSASFLFQNATEEQKRHLLMALQPPIELTDVLPPPNHDDVQVQVMAICYMLLFCWGLVVRSRRANLDNTLIYMVVLSFVDFGVCLSLPFTVIDQILGFWMFGSTMCKLHAVLENFGKILSALIITAMSFDRFASVCHSEKRMLRSRRIAFCILIGMAIYALLALCPLLYNFEAREVILFQKATGPNKVTRMRIEKCTMMDMVRWKFTIFTCFLFVLCYLVPLFLVTFFYTQLLSKLHHHARQFKSSKIRSQIPLVRISLYTMAVACFYFICWTPFWVATAFAVYLEYAGEQNGQVPPVFVYFMYFIHALPFTNSAVNWILYGALNGQLQQRVRHGTYHPNVGNYGIVTGHQQHTNSCLGGGLLNNVGGGGGGDGRKHLSEIIQPIEQQKQQNNYLNKNLFVSQNGQSNAESAATTTTTTLLPKSTIGYSSSIEDPFTRHQSFSTNKRQRNNSCSISADVGCQNWKNRASSIAQLRSHSSSSSLALLMSNNERHSSFNSKHSQKINNQHQNFRYRQHSLPKILKENNLENKNNNKSFENINNNNIERIEDEEKSLLLFNASDSIHCLLRIDSQTSTFL</sequence>
<feature type="transmembrane region" description="Helical" evidence="10">
    <location>
        <begin position="256"/>
        <end position="283"/>
    </location>
</feature>
<dbReference type="PANTHER" id="PTHR24229:SF95">
    <property type="entry name" value="G-PROTEIN COUPLED RECEPTOR C06G4.5-RELATED"/>
    <property type="match status" value="1"/>
</dbReference>
<feature type="transmembrane region" description="Helical" evidence="10">
    <location>
        <begin position="120"/>
        <end position="142"/>
    </location>
</feature>
<evidence type="ECO:0000256" key="5">
    <source>
        <dbReference type="ARBA" id="ARBA00023040"/>
    </source>
</evidence>
<feature type="domain" description="G-protein coupled receptors family 1 profile" evidence="11">
    <location>
        <begin position="100"/>
        <end position="371"/>
    </location>
</feature>
<evidence type="ECO:0000256" key="9">
    <source>
        <dbReference type="RuleBase" id="RU000688"/>
    </source>
</evidence>
<evidence type="ECO:0000256" key="7">
    <source>
        <dbReference type="ARBA" id="ARBA00023170"/>
    </source>
</evidence>
<feature type="transmembrane region" description="Helical" evidence="10">
    <location>
        <begin position="304"/>
        <end position="328"/>
    </location>
</feature>
<dbReference type="CDD" id="cd00637">
    <property type="entry name" value="7tm_classA_rhodopsin-like"/>
    <property type="match status" value="1"/>
</dbReference>
<keyword evidence="7 9" id="KW-0675">Receptor</keyword>
<protein>
    <recommendedName>
        <fullName evidence="11">G-protein coupled receptors family 1 profile domain-containing protein</fullName>
    </recommendedName>
</protein>
<evidence type="ECO:0000256" key="6">
    <source>
        <dbReference type="ARBA" id="ARBA00023136"/>
    </source>
</evidence>
<dbReference type="GO" id="GO:0005886">
    <property type="term" value="C:plasma membrane"/>
    <property type="evidence" value="ECO:0007669"/>
    <property type="project" value="UniProtKB-SubCell"/>
</dbReference>
<reference evidence="12 13" key="1">
    <citation type="submission" date="2020-08" db="EMBL/GenBank/DDBJ databases">
        <authorList>
            <person name="Koutsovoulos G."/>
            <person name="Danchin GJ E."/>
        </authorList>
    </citation>
    <scope>NUCLEOTIDE SEQUENCE [LARGE SCALE GENOMIC DNA]</scope>
</reference>
<organism evidence="12 13">
    <name type="scientific">Meloidogyne enterolobii</name>
    <name type="common">Root-knot nematode worm</name>
    <name type="synonym">Meloidogyne mayaguensis</name>
    <dbReference type="NCBI Taxonomy" id="390850"/>
    <lineage>
        <taxon>Eukaryota</taxon>
        <taxon>Metazoa</taxon>
        <taxon>Ecdysozoa</taxon>
        <taxon>Nematoda</taxon>
        <taxon>Chromadorea</taxon>
        <taxon>Rhabditida</taxon>
        <taxon>Tylenchina</taxon>
        <taxon>Tylenchomorpha</taxon>
        <taxon>Tylenchoidea</taxon>
        <taxon>Meloidogynidae</taxon>
        <taxon>Meloidogyninae</taxon>
        <taxon>Meloidogyne</taxon>
    </lineage>
</organism>
<dbReference type="PANTHER" id="PTHR24229">
    <property type="entry name" value="NEUROPEPTIDES RECEPTOR"/>
    <property type="match status" value="1"/>
</dbReference>
<dbReference type="Proteomes" id="UP000580250">
    <property type="component" value="Unassembled WGS sequence"/>
</dbReference>
<feature type="transmembrane region" description="Helical" evidence="10">
    <location>
        <begin position="90"/>
        <end position="108"/>
    </location>
</feature>
<feature type="transmembrane region" description="Helical" evidence="10">
    <location>
        <begin position="168"/>
        <end position="186"/>
    </location>
</feature>
<dbReference type="InterPro" id="IPR000276">
    <property type="entry name" value="GPCR_Rhodpsn"/>
</dbReference>
<keyword evidence="8 9" id="KW-0807">Transducer</keyword>
<evidence type="ECO:0000313" key="13">
    <source>
        <dbReference type="Proteomes" id="UP000580250"/>
    </source>
</evidence>
<dbReference type="Pfam" id="PF00001">
    <property type="entry name" value="7tm_1"/>
    <property type="match status" value="1"/>
</dbReference>
<evidence type="ECO:0000259" key="11">
    <source>
        <dbReference type="PROSITE" id="PS50262"/>
    </source>
</evidence>
<keyword evidence="4 10" id="KW-1133">Transmembrane helix</keyword>
<dbReference type="EMBL" id="CAJEWN010000151">
    <property type="protein sequence ID" value="CAD2169278.1"/>
    <property type="molecule type" value="Genomic_DNA"/>
</dbReference>
<dbReference type="PROSITE" id="PS00237">
    <property type="entry name" value="G_PROTEIN_RECEP_F1_1"/>
    <property type="match status" value="1"/>
</dbReference>
<dbReference type="OrthoDB" id="6076970at2759"/>
<accession>A0A6V7V2V2</accession>
<dbReference type="GO" id="GO:0004930">
    <property type="term" value="F:G protein-coupled receptor activity"/>
    <property type="evidence" value="ECO:0007669"/>
    <property type="project" value="UniProtKB-KW"/>
</dbReference>
<comment type="similarity">
    <text evidence="9">Belongs to the G-protein coupled receptor 1 family.</text>
</comment>
<dbReference type="PRINTS" id="PR00237">
    <property type="entry name" value="GPCRRHODOPSN"/>
</dbReference>
<keyword evidence="5 9" id="KW-0297">G-protein coupled receptor</keyword>
<evidence type="ECO:0000256" key="10">
    <source>
        <dbReference type="SAM" id="Phobius"/>
    </source>
</evidence>
<comment type="subcellular location">
    <subcellularLocation>
        <location evidence="1">Cell membrane</location>
        <topology evidence="1">Multi-pass membrane protein</topology>
    </subcellularLocation>
</comment>
<dbReference type="InterPro" id="IPR017452">
    <property type="entry name" value="GPCR_Rhodpsn_7TM"/>
</dbReference>
<evidence type="ECO:0000256" key="1">
    <source>
        <dbReference type="ARBA" id="ARBA00004651"/>
    </source>
</evidence>
<keyword evidence="3 9" id="KW-0812">Transmembrane</keyword>
<evidence type="ECO:0000256" key="4">
    <source>
        <dbReference type="ARBA" id="ARBA00022989"/>
    </source>
</evidence>
<dbReference type="GO" id="GO:0043005">
    <property type="term" value="C:neuron projection"/>
    <property type="evidence" value="ECO:0007669"/>
    <property type="project" value="TreeGrafter"/>
</dbReference>
<dbReference type="Gene3D" id="1.20.1070.10">
    <property type="entry name" value="Rhodopsin 7-helix transmembrane proteins"/>
    <property type="match status" value="1"/>
</dbReference>
<evidence type="ECO:0000256" key="2">
    <source>
        <dbReference type="ARBA" id="ARBA00022475"/>
    </source>
</evidence>
<name>A0A6V7V2V2_MELEN</name>
<evidence type="ECO:0000313" key="12">
    <source>
        <dbReference type="EMBL" id="CAD2169278.1"/>
    </source>
</evidence>
<dbReference type="AlphaFoldDB" id="A0A6V7V2V2"/>
<feature type="transmembrane region" description="Helical" evidence="10">
    <location>
        <begin position="348"/>
        <end position="374"/>
    </location>
</feature>
<keyword evidence="6 10" id="KW-0472">Membrane</keyword>
<keyword evidence="2" id="KW-1003">Cell membrane</keyword>
<evidence type="ECO:0000256" key="8">
    <source>
        <dbReference type="ARBA" id="ARBA00023224"/>
    </source>
</evidence>
<proteinExistence type="inferred from homology"/>
<dbReference type="PROSITE" id="PS50262">
    <property type="entry name" value="G_PROTEIN_RECEP_F1_2"/>
    <property type="match status" value="1"/>
</dbReference>
<gene>
    <name evidence="12" type="ORF">MENT_LOCUS20609</name>
</gene>
<evidence type="ECO:0000256" key="3">
    <source>
        <dbReference type="ARBA" id="ARBA00022692"/>
    </source>
</evidence>